<keyword evidence="11" id="KW-1185">Reference proteome</keyword>
<feature type="transmembrane region" description="Helical" evidence="8">
    <location>
        <begin position="131"/>
        <end position="152"/>
    </location>
</feature>
<keyword evidence="6 8" id="KW-0472">Membrane</keyword>
<dbReference type="EMBL" id="KZ819299">
    <property type="protein sequence ID" value="PWN96473.1"/>
    <property type="molecule type" value="Genomic_DNA"/>
</dbReference>
<feature type="transmembrane region" description="Helical" evidence="8">
    <location>
        <begin position="394"/>
        <end position="414"/>
    </location>
</feature>
<keyword evidence="3" id="KW-0813">Transport</keyword>
<organism evidence="10 11">
    <name type="scientific">Tilletiopsis washingtonensis</name>
    <dbReference type="NCBI Taxonomy" id="58919"/>
    <lineage>
        <taxon>Eukaryota</taxon>
        <taxon>Fungi</taxon>
        <taxon>Dikarya</taxon>
        <taxon>Basidiomycota</taxon>
        <taxon>Ustilaginomycotina</taxon>
        <taxon>Exobasidiomycetes</taxon>
        <taxon>Entylomatales</taxon>
        <taxon>Entylomatales incertae sedis</taxon>
        <taxon>Tilletiopsis</taxon>
    </lineage>
</organism>
<evidence type="ECO:0000256" key="8">
    <source>
        <dbReference type="SAM" id="Phobius"/>
    </source>
</evidence>
<dbReference type="OrthoDB" id="2127281at2759"/>
<feature type="transmembrane region" description="Helical" evidence="8">
    <location>
        <begin position="164"/>
        <end position="186"/>
    </location>
</feature>
<dbReference type="Proteomes" id="UP000245946">
    <property type="component" value="Unassembled WGS sequence"/>
</dbReference>
<dbReference type="RefSeq" id="XP_025596752.1">
    <property type="nucleotide sequence ID" value="XM_025745427.1"/>
</dbReference>
<feature type="transmembrane region" description="Helical" evidence="8">
    <location>
        <begin position="256"/>
        <end position="277"/>
    </location>
</feature>
<feature type="transmembrane region" description="Helical" evidence="8">
    <location>
        <begin position="15"/>
        <end position="37"/>
    </location>
</feature>
<dbReference type="InterPro" id="IPR044880">
    <property type="entry name" value="NCX_ion-bd_dom_sf"/>
</dbReference>
<evidence type="ECO:0000256" key="4">
    <source>
        <dbReference type="ARBA" id="ARBA00022692"/>
    </source>
</evidence>
<proteinExistence type="inferred from homology"/>
<accession>A0A316Z8H8</accession>
<evidence type="ECO:0000313" key="11">
    <source>
        <dbReference type="Proteomes" id="UP000245946"/>
    </source>
</evidence>
<feature type="transmembrane region" description="Helical" evidence="8">
    <location>
        <begin position="289"/>
        <end position="312"/>
    </location>
</feature>
<evidence type="ECO:0000256" key="7">
    <source>
        <dbReference type="SAM" id="MobiDB-lite"/>
    </source>
</evidence>
<dbReference type="GeneID" id="37272971"/>
<feature type="domain" description="Sodium/calcium exchanger membrane region" evidence="9">
    <location>
        <begin position="25"/>
        <end position="180"/>
    </location>
</feature>
<evidence type="ECO:0000256" key="1">
    <source>
        <dbReference type="ARBA" id="ARBA00004141"/>
    </source>
</evidence>
<comment type="subcellular location">
    <subcellularLocation>
        <location evidence="1">Membrane</location>
        <topology evidence="1">Multi-pass membrane protein</topology>
    </subcellularLocation>
</comment>
<comment type="similarity">
    <text evidence="2">Belongs to the Ca(2+):cation antiporter (CaCA) (TC 2.A.19) family. SLC24A subfamily.</text>
</comment>
<dbReference type="AlphaFoldDB" id="A0A316Z8H8"/>
<feature type="transmembrane region" description="Helical" evidence="8">
    <location>
        <begin position="319"/>
        <end position="342"/>
    </location>
</feature>
<dbReference type="InterPro" id="IPR004481">
    <property type="entry name" value="K/Na/Ca-exchanger"/>
</dbReference>
<evidence type="ECO:0000256" key="6">
    <source>
        <dbReference type="ARBA" id="ARBA00023136"/>
    </source>
</evidence>
<evidence type="ECO:0000259" key="9">
    <source>
        <dbReference type="Pfam" id="PF01699"/>
    </source>
</evidence>
<keyword evidence="4 8" id="KW-0812">Transmembrane</keyword>
<dbReference type="GO" id="GO:0005886">
    <property type="term" value="C:plasma membrane"/>
    <property type="evidence" value="ECO:0007669"/>
    <property type="project" value="TreeGrafter"/>
</dbReference>
<name>A0A316Z8H8_9BASI</name>
<gene>
    <name evidence="10" type="ORF">FA09DRAFT_362032</name>
</gene>
<feature type="compositionally biased region" description="Acidic residues" evidence="7">
    <location>
        <begin position="192"/>
        <end position="202"/>
    </location>
</feature>
<reference evidence="10 11" key="1">
    <citation type="journal article" date="2018" name="Mol. Biol. Evol.">
        <title>Broad Genomic Sampling Reveals a Smut Pathogenic Ancestry of the Fungal Clade Ustilaginomycotina.</title>
        <authorList>
            <person name="Kijpornyongpan T."/>
            <person name="Mondo S.J."/>
            <person name="Barry K."/>
            <person name="Sandor L."/>
            <person name="Lee J."/>
            <person name="Lipzen A."/>
            <person name="Pangilinan J."/>
            <person name="LaButti K."/>
            <person name="Hainaut M."/>
            <person name="Henrissat B."/>
            <person name="Grigoriev I.V."/>
            <person name="Spatafora J.W."/>
            <person name="Aime M.C."/>
        </authorList>
    </citation>
    <scope>NUCLEOTIDE SEQUENCE [LARGE SCALE GENOMIC DNA]</scope>
    <source>
        <strain evidence="10 11">MCA 4186</strain>
    </source>
</reference>
<evidence type="ECO:0000256" key="2">
    <source>
        <dbReference type="ARBA" id="ARBA00005364"/>
    </source>
</evidence>
<dbReference type="InterPro" id="IPR004837">
    <property type="entry name" value="NaCa_Exmemb"/>
</dbReference>
<keyword evidence="5 8" id="KW-1133">Transmembrane helix</keyword>
<protein>
    <recommendedName>
        <fullName evidence="9">Sodium/calcium exchanger membrane region domain-containing protein</fullName>
    </recommendedName>
</protein>
<feature type="domain" description="Sodium/calcium exchanger membrane region" evidence="9">
    <location>
        <begin position="256"/>
        <end position="408"/>
    </location>
</feature>
<feature type="transmembrane region" description="Helical" evidence="8">
    <location>
        <begin position="86"/>
        <end position="110"/>
    </location>
</feature>
<evidence type="ECO:0000256" key="3">
    <source>
        <dbReference type="ARBA" id="ARBA00022449"/>
    </source>
</evidence>
<dbReference type="GO" id="GO:0008273">
    <property type="term" value="F:calcium, potassium:sodium antiporter activity"/>
    <property type="evidence" value="ECO:0007669"/>
    <property type="project" value="TreeGrafter"/>
</dbReference>
<dbReference type="PANTHER" id="PTHR10846">
    <property type="entry name" value="SODIUM/POTASSIUM/CALCIUM EXCHANGER"/>
    <property type="match status" value="1"/>
</dbReference>
<dbReference type="STRING" id="58919.A0A316Z8H8"/>
<evidence type="ECO:0000256" key="5">
    <source>
        <dbReference type="ARBA" id="ARBA00022989"/>
    </source>
</evidence>
<sequence length="420" mass="43133">MAPHPLPHRSSSNAGALAAALVFPIGVLVCGVVTLAHSAEGLLRALAAVARRAKVDEALVALLTAGAEWEELAIVIASLIQHRPALALGNILGSALANIGIGFSLGLLCLPRSRLPRVFSHSARVYTRVQFVLTLLVVGVLGAFLGVAPAVPQKWTHVLQGQQQIIGGALIAVFVAYVGITARAIYRGALDAPEDSDADSDSDSAGSDADSDDDRSEHSFVPPGLAAAASGSAVNPTTPLLARVRARPRVSIFSHIARLLFSLLLLCLSSFIVSRAVSQLGDLLRLGDTLAGLTLLSLATTLPEALLGLVAGKLGRIDVLAAAAAGANIFLLGGCLGVVLVFPSPAYPSESAGELAAMRGGHVSAGAVHARDLLALLIASGLLMAIVHTRASRAFGAVLFASYAAYLVCEVVVWSRGVAH</sequence>
<feature type="transmembrane region" description="Helical" evidence="8">
    <location>
        <begin position="58"/>
        <end position="80"/>
    </location>
</feature>
<keyword evidence="3" id="KW-0050">Antiport</keyword>
<dbReference type="GO" id="GO:0005262">
    <property type="term" value="F:calcium channel activity"/>
    <property type="evidence" value="ECO:0007669"/>
    <property type="project" value="TreeGrafter"/>
</dbReference>
<feature type="region of interest" description="Disordered" evidence="7">
    <location>
        <begin position="192"/>
        <end position="219"/>
    </location>
</feature>
<dbReference type="GO" id="GO:0006874">
    <property type="term" value="P:intracellular calcium ion homeostasis"/>
    <property type="evidence" value="ECO:0007669"/>
    <property type="project" value="TreeGrafter"/>
</dbReference>
<evidence type="ECO:0000313" key="10">
    <source>
        <dbReference type="EMBL" id="PWN96473.1"/>
    </source>
</evidence>
<feature type="transmembrane region" description="Helical" evidence="8">
    <location>
        <begin position="362"/>
        <end position="387"/>
    </location>
</feature>
<dbReference type="Gene3D" id="1.20.1420.30">
    <property type="entry name" value="NCX, central ion-binding region"/>
    <property type="match status" value="2"/>
</dbReference>
<dbReference type="PANTHER" id="PTHR10846:SF8">
    <property type="entry name" value="INNER MEMBRANE PROTEIN YRBG"/>
    <property type="match status" value="1"/>
</dbReference>
<dbReference type="Pfam" id="PF01699">
    <property type="entry name" value="Na_Ca_ex"/>
    <property type="match status" value="2"/>
</dbReference>